<feature type="binding site" evidence="9">
    <location>
        <begin position="732"/>
        <end position="739"/>
    </location>
    <ligand>
        <name>ATP</name>
        <dbReference type="ChEBI" id="CHEBI:30616"/>
    </ligand>
</feature>
<name>A0ABM7R9W2_9BACT</name>
<dbReference type="Pfam" id="PF05192">
    <property type="entry name" value="MutS_III"/>
    <property type="match status" value="1"/>
</dbReference>
<dbReference type="Pfam" id="PF05190">
    <property type="entry name" value="MutS_IV"/>
    <property type="match status" value="1"/>
</dbReference>
<feature type="region of interest" description="Disordered" evidence="11">
    <location>
        <begin position="648"/>
        <end position="725"/>
    </location>
</feature>
<comment type="function">
    <text evidence="8 9">This protein is involved in the repair of mismatches in DNA. It is possible that it carries out the mismatch recognition step. This protein has a weak ATPase activity.</text>
</comment>
<feature type="compositionally biased region" description="Basic and acidic residues" evidence="11">
    <location>
        <begin position="404"/>
        <end position="413"/>
    </location>
</feature>
<evidence type="ECO:0000256" key="11">
    <source>
        <dbReference type="SAM" id="MobiDB-lite"/>
    </source>
</evidence>
<evidence type="ECO:0000259" key="12">
    <source>
        <dbReference type="PROSITE" id="PS00486"/>
    </source>
</evidence>
<dbReference type="SUPFAM" id="SSF55271">
    <property type="entry name" value="DNA repair protein MutS, domain I"/>
    <property type="match status" value="1"/>
</dbReference>
<feature type="domain" description="DNA mismatch repair proteins mutS family" evidence="12">
    <location>
        <begin position="806"/>
        <end position="822"/>
    </location>
</feature>
<keyword evidence="3 9" id="KW-0547">Nucleotide-binding</keyword>
<dbReference type="SUPFAM" id="SSF48334">
    <property type="entry name" value="DNA repair protein MutS, domain III"/>
    <property type="match status" value="1"/>
</dbReference>
<dbReference type="PANTHER" id="PTHR11361:SF34">
    <property type="entry name" value="DNA MISMATCH REPAIR PROTEIN MSH1, MITOCHONDRIAL"/>
    <property type="match status" value="1"/>
</dbReference>
<dbReference type="InterPro" id="IPR005748">
    <property type="entry name" value="DNA_mismatch_repair_MutS"/>
</dbReference>
<evidence type="ECO:0000256" key="6">
    <source>
        <dbReference type="ARBA" id="ARBA00023125"/>
    </source>
</evidence>
<evidence type="ECO:0000256" key="10">
    <source>
        <dbReference type="RuleBase" id="RU003756"/>
    </source>
</evidence>
<keyword evidence="7 9" id="KW-0234">DNA repair</keyword>
<dbReference type="SMART" id="SM00534">
    <property type="entry name" value="MUTSac"/>
    <property type="match status" value="1"/>
</dbReference>
<dbReference type="SUPFAM" id="SSF53150">
    <property type="entry name" value="DNA repair protein MutS, domain II"/>
    <property type="match status" value="1"/>
</dbReference>
<feature type="region of interest" description="Disordered" evidence="11">
    <location>
        <begin position="916"/>
        <end position="950"/>
    </location>
</feature>
<dbReference type="InterPro" id="IPR016151">
    <property type="entry name" value="DNA_mismatch_repair_MutS_N"/>
</dbReference>
<feature type="compositionally biased region" description="Polar residues" evidence="11">
    <location>
        <begin position="429"/>
        <end position="441"/>
    </location>
</feature>
<evidence type="ECO:0000256" key="7">
    <source>
        <dbReference type="ARBA" id="ARBA00023204"/>
    </source>
</evidence>
<dbReference type="SUPFAM" id="SSF52540">
    <property type="entry name" value="P-loop containing nucleoside triphosphate hydrolases"/>
    <property type="match status" value="1"/>
</dbReference>
<dbReference type="InterPro" id="IPR027417">
    <property type="entry name" value="P-loop_NTPase"/>
</dbReference>
<dbReference type="Gene3D" id="3.40.1170.10">
    <property type="entry name" value="DNA repair protein MutS, domain I"/>
    <property type="match status" value="1"/>
</dbReference>
<dbReference type="PROSITE" id="PS00486">
    <property type="entry name" value="DNA_MISMATCH_REPAIR_2"/>
    <property type="match status" value="1"/>
</dbReference>
<dbReference type="InterPro" id="IPR007695">
    <property type="entry name" value="DNA_mismatch_repair_MutS-lik_N"/>
</dbReference>
<dbReference type="Proteomes" id="UP001374893">
    <property type="component" value="Chromosome"/>
</dbReference>
<evidence type="ECO:0000256" key="1">
    <source>
        <dbReference type="ARBA" id="ARBA00006271"/>
    </source>
</evidence>
<evidence type="ECO:0000256" key="2">
    <source>
        <dbReference type="ARBA" id="ARBA00021982"/>
    </source>
</evidence>
<dbReference type="Gene3D" id="3.30.420.110">
    <property type="entry name" value="MutS, connector domain"/>
    <property type="match status" value="1"/>
</dbReference>
<dbReference type="Gene3D" id="1.10.1420.10">
    <property type="match status" value="2"/>
</dbReference>
<keyword evidence="6 9" id="KW-0238">DNA-binding</keyword>
<dbReference type="RefSeq" id="WP_338690670.1">
    <property type="nucleotide sequence ID" value="NZ_AP024702.1"/>
</dbReference>
<feature type="compositionally biased region" description="Polar residues" evidence="11">
    <location>
        <begin position="704"/>
        <end position="715"/>
    </location>
</feature>
<dbReference type="Gene3D" id="3.40.50.300">
    <property type="entry name" value="P-loop containing nucleotide triphosphate hydrolases"/>
    <property type="match status" value="1"/>
</dbReference>
<evidence type="ECO:0000256" key="8">
    <source>
        <dbReference type="ARBA" id="ARBA00024647"/>
    </source>
</evidence>
<evidence type="ECO:0000256" key="3">
    <source>
        <dbReference type="ARBA" id="ARBA00022741"/>
    </source>
</evidence>
<accession>A0ABM7R9W2</accession>
<dbReference type="InterPro" id="IPR045076">
    <property type="entry name" value="MutS"/>
</dbReference>
<dbReference type="Pfam" id="PF05188">
    <property type="entry name" value="MutS_II"/>
    <property type="match status" value="1"/>
</dbReference>
<dbReference type="InterPro" id="IPR000432">
    <property type="entry name" value="DNA_mismatch_repair_MutS_C"/>
</dbReference>
<dbReference type="InterPro" id="IPR036678">
    <property type="entry name" value="MutS_con_dom_sf"/>
</dbReference>
<reference evidence="13 14" key="1">
    <citation type="submission" date="2021-06" db="EMBL/GenBank/DDBJ databases">
        <title>Complete genome of Haloferula helveola possessing various polysaccharide degrading enzymes.</title>
        <authorList>
            <person name="Takami H."/>
            <person name="Huang C."/>
            <person name="Hamasaki K."/>
        </authorList>
    </citation>
    <scope>NUCLEOTIDE SEQUENCE [LARGE SCALE GENOMIC DNA]</scope>
    <source>
        <strain evidence="13 14">CN-1</strain>
    </source>
</reference>
<dbReference type="HAMAP" id="MF_00096">
    <property type="entry name" value="MutS"/>
    <property type="match status" value="1"/>
</dbReference>
<dbReference type="PANTHER" id="PTHR11361">
    <property type="entry name" value="DNA MISMATCH REPAIR PROTEIN MUTS FAMILY MEMBER"/>
    <property type="match status" value="1"/>
</dbReference>
<dbReference type="CDD" id="cd03284">
    <property type="entry name" value="ABC_MutS1"/>
    <property type="match status" value="1"/>
</dbReference>
<dbReference type="InterPro" id="IPR007696">
    <property type="entry name" value="DNA_mismatch_repair_MutS_core"/>
</dbReference>
<sequence length="950" mass="102858">MAGTKLTPMMAQYQSMRRSLPADVLLLFRLGDFYEMFFEDAQTAAPILNVALTRRNSVPMCGVPYHAADNYISKLVKAGKRVAIAEQTTEPQPGKIVEREIARIISAGSIIEHHLLDDARPNFLAAVFQFGKKFGLACVDHTTGSFTLTEFDSRGPLDDELARLTPSELLVSDEQLEAFGALPASQAYDAFAFLPDPAGQLLKDHFGVHSLHGFGCAEMPAAIGAAGAVLHYLVHQLRRPCEHLRSLKVREDDGIVLIDAASQRNLDLVDSRSGRKHTLLGVLDRTKTPMGARLLRDWILHPLRDREALLARQEMIAAFLAEPFILSKVRESLQGIRDIERTTSRLSQGAGNARDLQALATSLSHIPTLKEDLLSLPMGSGVGGQGAAAGGQGSVAGGQNSENGPRDPSRAPEPEQGPRGSDRAPEPQSPTSHSSLVTSHSAKLHDFTSLTELLATSLSEEPPATLKDGGLIADGHSAELDELRAAGRDGKKWIAQLQEDERKRTGIDSLKVKFNNVFGYFIEISAAKLATATIPDDYTRKQTMANAERFITPALKEMESKVLGSEERAKQLEHELFLELRQQVCTHLDALQETAAAVAEIDVLGGLADVAQTHRHSRPVLEESRYLEITNGRHPVLEQTLVDEKFVPNDTEFVPPPDSGSGDEGSVVSGQNPENGPPASAGPGAQEVGTSAPARPAAEPQSPPTTDHSPLTTGPESPDGPADLSLVQILTGPNMAGKSTYIRQVALITLMAQIGAYVPAESATVGLVDRIFCRVGASDDLSRGQSTFMVEMNETALILNHATDRSLVILDEIGRGTATFDGLSIAWAVAEHLHDVTRCRTLFATHYHELTDLTETRAAVANYNVAVREWNDEIIFLRKIVPGAADKSYGIQVARLAGLPTPIIDRAKDILSHLEMHSAKPDAKKRGPKAKNTRPKDMPDPNPPQLDLFD</sequence>
<feature type="compositionally biased region" description="Basic and acidic residues" evidence="11">
    <location>
        <begin position="916"/>
        <end position="925"/>
    </location>
</feature>
<dbReference type="InterPro" id="IPR007861">
    <property type="entry name" value="DNA_mismatch_repair_MutS_clamp"/>
</dbReference>
<evidence type="ECO:0000256" key="5">
    <source>
        <dbReference type="ARBA" id="ARBA00022840"/>
    </source>
</evidence>
<feature type="region of interest" description="Disordered" evidence="11">
    <location>
        <begin position="382"/>
        <end position="442"/>
    </location>
</feature>
<evidence type="ECO:0000313" key="14">
    <source>
        <dbReference type="Proteomes" id="UP001374893"/>
    </source>
</evidence>
<dbReference type="InterPro" id="IPR007860">
    <property type="entry name" value="DNA_mmatch_repair_MutS_con_dom"/>
</dbReference>
<keyword evidence="4 9" id="KW-0227">DNA damage</keyword>
<evidence type="ECO:0000256" key="4">
    <source>
        <dbReference type="ARBA" id="ARBA00022763"/>
    </source>
</evidence>
<dbReference type="PIRSF" id="PIRSF037677">
    <property type="entry name" value="DNA_mis_repair_Msh6"/>
    <property type="match status" value="1"/>
</dbReference>
<proteinExistence type="inferred from homology"/>
<evidence type="ECO:0000313" key="13">
    <source>
        <dbReference type="EMBL" id="BCX48089.1"/>
    </source>
</evidence>
<dbReference type="EMBL" id="AP024702">
    <property type="protein sequence ID" value="BCX48089.1"/>
    <property type="molecule type" value="Genomic_DNA"/>
</dbReference>
<evidence type="ECO:0000256" key="9">
    <source>
        <dbReference type="HAMAP-Rule" id="MF_00096"/>
    </source>
</evidence>
<keyword evidence="14" id="KW-1185">Reference proteome</keyword>
<dbReference type="InterPro" id="IPR036187">
    <property type="entry name" value="DNA_mismatch_repair_MutS_sf"/>
</dbReference>
<gene>
    <name evidence="9" type="primary">mutS</name>
    <name evidence="13" type="ORF">HAHE_19970</name>
</gene>
<protein>
    <recommendedName>
        <fullName evidence="2 9">DNA mismatch repair protein MutS</fullName>
    </recommendedName>
</protein>
<dbReference type="Pfam" id="PF01624">
    <property type="entry name" value="MutS_I"/>
    <property type="match status" value="1"/>
</dbReference>
<keyword evidence="5 9" id="KW-0067">ATP-binding</keyword>
<organism evidence="13 14">
    <name type="scientific">Haloferula helveola</name>
    <dbReference type="NCBI Taxonomy" id="490095"/>
    <lineage>
        <taxon>Bacteria</taxon>
        <taxon>Pseudomonadati</taxon>
        <taxon>Verrucomicrobiota</taxon>
        <taxon>Verrucomicrobiia</taxon>
        <taxon>Verrucomicrobiales</taxon>
        <taxon>Verrucomicrobiaceae</taxon>
        <taxon>Haloferula</taxon>
    </lineage>
</organism>
<dbReference type="SMART" id="SM00533">
    <property type="entry name" value="MUTSd"/>
    <property type="match status" value="1"/>
</dbReference>
<dbReference type="Pfam" id="PF00488">
    <property type="entry name" value="MutS_V"/>
    <property type="match status" value="1"/>
</dbReference>
<feature type="compositionally biased region" description="Gly residues" evidence="11">
    <location>
        <begin position="382"/>
        <end position="396"/>
    </location>
</feature>
<dbReference type="InterPro" id="IPR017261">
    <property type="entry name" value="DNA_mismatch_repair_MutS/MSH"/>
</dbReference>
<comment type="similarity">
    <text evidence="1 9 10">Belongs to the DNA mismatch repair MutS family.</text>
</comment>